<evidence type="ECO:0000256" key="4">
    <source>
        <dbReference type="ARBA" id="ARBA00023136"/>
    </source>
</evidence>
<keyword evidence="3 7" id="KW-1133">Transmembrane helix</keyword>
<accession>A0A3M7DFF1</accession>
<dbReference type="PANTHER" id="PTHR33048:SF129">
    <property type="entry name" value="INTEGRAL MEMBRANE PROTEIN-RELATED"/>
    <property type="match status" value="1"/>
</dbReference>
<feature type="transmembrane region" description="Helical" evidence="7">
    <location>
        <begin position="120"/>
        <end position="143"/>
    </location>
</feature>
<feature type="region of interest" description="Disordered" evidence="6">
    <location>
        <begin position="323"/>
        <end position="363"/>
    </location>
</feature>
<feature type="transmembrane region" description="Helical" evidence="7">
    <location>
        <begin position="155"/>
        <end position="180"/>
    </location>
</feature>
<comment type="caution">
    <text evidence="9">The sequence shown here is derived from an EMBL/GenBank/DDBJ whole genome shotgun (WGS) entry which is preliminary data.</text>
</comment>
<reference evidence="9 10" key="1">
    <citation type="journal article" date="2018" name="BMC Genomics">
        <title>Genomic evidence for intraspecific hybridization in a clonal and extremely halotolerant yeast.</title>
        <authorList>
            <person name="Gostincar C."/>
            <person name="Stajich J.E."/>
            <person name="Zupancic J."/>
            <person name="Zalar P."/>
            <person name="Gunde-Cimerman N."/>
        </authorList>
    </citation>
    <scope>NUCLEOTIDE SEQUENCE [LARGE SCALE GENOMIC DNA]</scope>
    <source>
        <strain evidence="9 10">EXF-151</strain>
    </source>
</reference>
<feature type="transmembrane region" description="Helical" evidence="7">
    <location>
        <begin position="77"/>
        <end position="100"/>
    </location>
</feature>
<dbReference type="VEuPathDB" id="FungiDB:BTJ68_00042"/>
<evidence type="ECO:0000313" key="10">
    <source>
        <dbReference type="Proteomes" id="UP000270230"/>
    </source>
</evidence>
<comment type="similarity">
    <text evidence="5">Belongs to the SAT4 family.</text>
</comment>
<dbReference type="PANTHER" id="PTHR33048">
    <property type="entry name" value="PTH11-LIKE INTEGRAL MEMBRANE PROTEIN (AFU_ORTHOLOGUE AFUA_5G11245)"/>
    <property type="match status" value="1"/>
</dbReference>
<dbReference type="Proteomes" id="UP000270230">
    <property type="component" value="Unassembled WGS sequence"/>
</dbReference>
<dbReference type="OrthoDB" id="5429740at2759"/>
<comment type="subcellular location">
    <subcellularLocation>
        <location evidence="1">Membrane</location>
        <topology evidence="1">Multi-pass membrane protein</topology>
    </subcellularLocation>
</comment>
<feature type="transmembrane region" description="Helical" evidence="7">
    <location>
        <begin position="241"/>
        <end position="263"/>
    </location>
</feature>
<organism evidence="9 10">
    <name type="scientific">Hortaea werneckii</name>
    <name type="common">Black yeast</name>
    <name type="synonym">Cladosporium werneckii</name>
    <dbReference type="NCBI Taxonomy" id="91943"/>
    <lineage>
        <taxon>Eukaryota</taxon>
        <taxon>Fungi</taxon>
        <taxon>Dikarya</taxon>
        <taxon>Ascomycota</taxon>
        <taxon>Pezizomycotina</taxon>
        <taxon>Dothideomycetes</taxon>
        <taxon>Dothideomycetidae</taxon>
        <taxon>Mycosphaerellales</taxon>
        <taxon>Teratosphaeriaceae</taxon>
        <taxon>Hortaea</taxon>
    </lineage>
</organism>
<dbReference type="AlphaFoldDB" id="A0A3M7DFF1"/>
<evidence type="ECO:0000256" key="3">
    <source>
        <dbReference type="ARBA" id="ARBA00022989"/>
    </source>
</evidence>
<evidence type="ECO:0000259" key="8">
    <source>
        <dbReference type="Pfam" id="PF20684"/>
    </source>
</evidence>
<keyword evidence="2 7" id="KW-0812">Transmembrane</keyword>
<evidence type="ECO:0000256" key="5">
    <source>
        <dbReference type="ARBA" id="ARBA00038359"/>
    </source>
</evidence>
<proteinExistence type="inferred from homology"/>
<sequence>MPGNLISITPEDIQSWPEPNYAIGKRIDNRENDPVQRRWMPPYTITLCAASTIMLGLRLWLRATKKAGNLGLDDYKLLLLGAWVTVVLFTALCNMAALRYDVGRHLWDIPMQFFENIAEITWLAEFCFLFCGGCTKISVLLFYRRLVGDSYDKRWKWAVIGAIIFTAAWSLSFMLCLVFNCNPTQAYWKAFDPTWHRQYSCVDTTFINLLAGIFAIASDIYSIALPCLVTRNFRIPSGQKLALNAIFLAGILVVAASIVRTYYLYEVGHNSDVSWLIFDVYVWAQVELQLGIMLASAPALRIFFRRYLNKPINRAVHTATGSLNPRSAERSGSRFSSHDADYSSGSKDSWNQRDEYSPTRDQAKSDFAQVSVIEQGGSFLSTAPSTDSLIRSPEDYEAYNLQRLDHFRQSLDKRGVRAPNFSQPFGWHQTRGK</sequence>
<name>A0A3M7DFF1_HORWE</name>
<protein>
    <recommendedName>
        <fullName evidence="8">Rhodopsin domain-containing protein</fullName>
    </recommendedName>
</protein>
<dbReference type="Pfam" id="PF20684">
    <property type="entry name" value="Fung_rhodopsin"/>
    <property type="match status" value="1"/>
</dbReference>
<feature type="compositionally biased region" description="Basic and acidic residues" evidence="6">
    <location>
        <begin position="350"/>
        <end position="363"/>
    </location>
</feature>
<keyword evidence="4 7" id="KW-0472">Membrane</keyword>
<feature type="domain" description="Rhodopsin" evidence="8">
    <location>
        <begin position="57"/>
        <end position="306"/>
    </location>
</feature>
<dbReference type="GO" id="GO:0016020">
    <property type="term" value="C:membrane"/>
    <property type="evidence" value="ECO:0007669"/>
    <property type="project" value="UniProtKB-SubCell"/>
</dbReference>
<gene>
    <name evidence="9" type="ORF">D0865_00117</name>
</gene>
<evidence type="ECO:0000313" key="9">
    <source>
        <dbReference type="EMBL" id="RMY63061.1"/>
    </source>
</evidence>
<feature type="compositionally biased region" description="Basic and acidic residues" evidence="6">
    <location>
        <begin position="327"/>
        <end position="341"/>
    </location>
</feature>
<evidence type="ECO:0000256" key="2">
    <source>
        <dbReference type="ARBA" id="ARBA00022692"/>
    </source>
</evidence>
<evidence type="ECO:0000256" key="7">
    <source>
        <dbReference type="SAM" id="Phobius"/>
    </source>
</evidence>
<dbReference type="InterPro" id="IPR052337">
    <property type="entry name" value="SAT4-like"/>
</dbReference>
<evidence type="ECO:0000256" key="1">
    <source>
        <dbReference type="ARBA" id="ARBA00004141"/>
    </source>
</evidence>
<feature type="transmembrane region" description="Helical" evidence="7">
    <location>
        <begin position="43"/>
        <end position="61"/>
    </location>
</feature>
<feature type="transmembrane region" description="Helical" evidence="7">
    <location>
        <begin position="206"/>
        <end position="229"/>
    </location>
</feature>
<dbReference type="InterPro" id="IPR049326">
    <property type="entry name" value="Rhodopsin_dom_fungi"/>
</dbReference>
<dbReference type="EMBL" id="QWIN01000002">
    <property type="protein sequence ID" value="RMY63061.1"/>
    <property type="molecule type" value="Genomic_DNA"/>
</dbReference>
<feature type="transmembrane region" description="Helical" evidence="7">
    <location>
        <begin position="283"/>
        <end position="304"/>
    </location>
</feature>
<evidence type="ECO:0000256" key="6">
    <source>
        <dbReference type="SAM" id="MobiDB-lite"/>
    </source>
</evidence>